<dbReference type="eggNOG" id="ENOG502RNH5">
    <property type="taxonomic scope" value="Eukaryota"/>
</dbReference>
<feature type="compositionally biased region" description="Polar residues" evidence="1">
    <location>
        <begin position="94"/>
        <end position="103"/>
    </location>
</feature>
<organism evidence="2">
    <name type="scientific">Gaeumannomyces tritici (strain R3-111a-1)</name>
    <name type="common">Wheat and barley take-all root rot fungus</name>
    <name type="synonym">Gaeumannomyces graminis var. tritici</name>
    <dbReference type="NCBI Taxonomy" id="644352"/>
    <lineage>
        <taxon>Eukaryota</taxon>
        <taxon>Fungi</taxon>
        <taxon>Dikarya</taxon>
        <taxon>Ascomycota</taxon>
        <taxon>Pezizomycotina</taxon>
        <taxon>Sordariomycetes</taxon>
        <taxon>Sordariomycetidae</taxon>
        <taxon>Magnaporthales</taxon>
        <taxon>Magnaporthaceae</taxon>
        <taxon>Gaeumannomyces</taxon>
    </lineage>
</organism>
<dbReference type="EnsemblFungi" id="EJT77035">
    <property type="protein sequence ID" value="EJT77035"/>
    <property type="gene ID" value="GGTG_06949"/>
</dbReference>
<protein>
    <submittedName>
        <fullName evidence="2 3">Uncharacterized protein</fullName>
    </submittedName>
</protein>
<evidence type="ECO:0000256" key="1">
    <source>
        <dbReference type="SAM" id="MobiDB-lite"/>
    </source>
</evidence>
<gene>
    <name evidence="3" type="primary">20347407</name>
    <name evidence="2" type="ORF">GGTG_06949</name>
</gene>
<reference evidence="2" key="2">
    <citation type="submission" date="2010-07" db="EMBL/GenBank/DDBJ databases">
        <authorList>
            <consortium name="The Broad Institute Genome Sequencing Platform"/>
            <consortium name="Broad Institute Genome Sequencing Center for Infectious Disease"/>
            <person name="Ma L.-J."/>
            <person name="Dead R."/>
            <person name="Young S."/>
            <person name="Zeng Q."/>
            <person name="Koehrsen M."/>
            <person name="Alvarado L."/>
            <person name="Berlin A."/>
            <person name="Chapman S.B."/>
            <person name="Chen Z."/>
            <person name="Freedman E."/>
            <person name="Gellesch M."/>
            <person name="Goldberg J."/>
            <person name="Griggs A."/>
            <person name="Gujja S."/>
            <person name="Heilman E.R."/>
            <person name="Heiman D."/>
            <person name="Hepburn T."/>
            <person name="Howarth C."/>
            <person name="Jen D."/>
            <person name="Larson L."/>
            <person name="Mehta T."/>
            <person name="Neiman D."/>
            <person name="Pearson M."/>
            <person name="Roberts A."/>
            <person name="Saif S."/>
            <person name="Shea T."/>
            <person name="Shenoy N."/>
            <person name="Sisk P."/>
            <person name="Stolte C."/>
            <person name="Sykes S."/>
            <person name="Walk T."/>
            <person name="White J."/>
            <person name="Yandava C."/>
            <person name="Haas B."/>
            <person name="Nusbaum C."/>
            <person name="Birren B."/>
        </authorList>
    </citation>
    <scope>NUCLEOTIDE SEQUENCE</scope>
    <source>
        <strain evidence="2">R3-111a-1</strain>
    </source>
</reference>
<reference evidence="3" key="4">
    <citation type="journal article" date="2015" name="G3 (Bethesda)">
        <title>Genome sequences of three phytopathogenic species of the Magnaporthaceae family of fungi.</title>
        <authorList>
            <person name="Okagaki L.H."/>
            <person name="Nunes C.C."/>
            <person name="Sailsbery J."/>
            <person name="Clay B."/>
            <person name="Brown D."/>
            <person name="John T."/>
            <person name="Oh Y."/>
            <person name="Young N."/>
            <person name="Fitzgerald M."/>
            <person name="Haas B.J."/>
            <person name="Zeng Q."/>
            <person name="Young S."/>
            <person name="Adiconis X."/>
            <person name="Fan L."/>
            <person name="Levin J.Z."/>
            <person name="Mitchell T.K."/>
            <person name="Okubara P.A."/>
            <person name="Farman M.L."/>
            <person name="Kohn L.M."/>
            <person name="Birren B."/>
            <person name="Ma L.-J."/>
            <person name="Dean R.A."/>
        </authorList>
    </citation>
    <scope>NUCLEOTIDE SEQUENCE</scope>
    <source>
        <strain evidence="3">R3-111a-1</strain>
    </source>
</reference>
<dbReference type="RefSeq" id="XP_009223035.1">
    <property type="nucleotide sequence ID" value="XM_009224771.1"/>
</dbReference>
<dbReference type="VEuPathDB" id="FungiDB:GGTG_06949"/>
<sequence length="288" mass="30659">MANTKATTSKPEPVDQRPFPFVGLPVELQLEVFRHAMLVSYVDVISLDDNITDVSGVLVDANFLNVTLSCQLAAGVLKEIKRGRRHQGPPPTRPETTNSNDGPDSSLRRRHHNRLTLDARVERSMRRPDATTVIRIPVGGAAATHDDDDAAAAAAAATRFLAAPWARHVRHVAIEGYPIVTRLSGFPSEAEDLRDLVRGLARGCDSLATVVLAGGGDDGDDSAWDEKAAEAEAVRRTLPMGRGGGGSGQRAGAVRLLRGRGEGGLAVGVFTTLVRAERPEVEGCAVLL</sequence>
<evidence type="ECO:0000313" key="3">
    <source>
        <dbReference type="EnsemblFungi" id="EJT77035"/>
    </source>
</evidence>
<reference evidence="4" key="1">
    <citation type="submission" date="2010-07" db="EMBL/GenBank/DDBJ databases">
        <title>The genome sequence of Gaeumannomyces graminis var. tritici strain R3-111a-1.</title>
        <authorList>
            <consortium name="The Broad Institute Genome Sequencing Platform"/>
            <person name="Ma L.-J."/>
            <person name="Dead R."/>
            <person name="Young S."/>
            <person name="Zeng Q."/>
            <person name="Koehrsen M."/>
            <person name="Alvarado L."/>
            <person name="Berlin A."/>
            <person name="Chapman S.B."/>
            <person name="Chen Z."/>
            <person name="Freedman E."/>
            <person name="Gellesch M."/>
            <person name="Goldberg J."/>
            <person name="Griggs A."/>
            <person name="Gujja S."/>
            <person name="Heilman E.R."/>
            <person name="Heiman D."/>
            <person name="Hepburn T."/>
            <person name="Howarth C."/>
            <person name="Jen D."/>
            <person name="Larson L."/>
            <person name="Mehta T."/>
            <person name="Neiman D."/>
            <person name="Pearson M."/>
            <person name="Roberts A."/>
            <person name="Saif S."/>
            <person name="Shea T."/>
            <person name="Shenoy N."/>
            <person name="Sisk P."/>
            <person name="Stolte C."/>
            <person name="Sykes S."/>
            <person name="Walk T."/>
            <person name="White J."/>
            <person name="Yandava C."/>
            <person name="Haas B."/>
            <person name="Nusbaum C."/>
            <person name="Birren B."/>
        </authorList>
    </citation>
    <scope>NUCLEOTIDE SEQUENCE [LARGE SCALE GENOMIC DNA]</scope>
    <source>
        <strain evidence="4">R3-111a-1</strain>
    </source>
</reference>
<accession>J3P0A2</accession>
<keyword evidence="4" id="KW-1185">Reference proteome</keyword>
<reference evidence="3" key="5">
    <citation type="submission" date="2018-04" db="UniProtKB">
        <authorList>
            <consortium name="EnsemblFungi"/>
        </authorList>
    </citation>
    <scope>IDENTIFICATION</scope>
    <source>
        <strain evidence="3">R3-111a-1</strain>
    </source>
</reference>
<dbReference type="AlphaFoldDB" id="J3P0A2"/>
<evidence type="ECO:0000313" key="4">
    <source>
        <dbReference type="Proteomes" id="UP000006039"/>
    </source>
</evidence>
<feature type="region of interest" description="Disordered" evidence="1">
    <location>
        <begin position="81"/>
        <end position="111"/>
    </location>
</feature>
<dbReference type="EMBL" id="GL385397">
    <property type="protein sequence ID" value="EJT77035.1"/>
    <property type="molecule type" value="Genomic_DNA"/>
</dbReference>
<evidence type="ECO:0000313" key="2">
    <source>
        <dbReference type="EMBL" id="EJT77035.1"/>
    </source>
</evidence>
<proteinExistence type="predicted"/>
<name>J3P0A2_GAET3</name>
<reference evidence="2" key="3">
    <citation type="submission" date="2010-09" db="EMBL/GenBank/DDBJ databases">
        <title>Annotation of Gaeumannomyces graminis var. tritici R3-111a-1.</title>
        <authorList>
            <consortium name="The Broad Institute Genome Sequencing Platform"/>
            <person name="Ma L.-J."/>
            <person name="Dead R."/>
            <person name="Young S.K."/>
            <person name="Zeng Q."/>
            <person name="Gargeya S."/>
            <person name="Fitzgerald M."/>
            <person name="Haas B."/>
            <person name="Abouelleil A."/>
            <person name="Alvarado L."/>
            <person name="Arachchi H.M."/>
            <person name="Berlin A."/>
            <person name="Brown A."/>
            <person name="Chapman S.B."/>
            <person name="Chen Z."/>
            <person name="Dunbar C."/>
            <person name="Freedman E."/>
            <person name="Gearin G."/>
            <person name="Gellesch M."/>
            <person name="Goldberg J."/>
            <person name="Griggs A."/>
            <person name="Gujja S."/>
            <person name="Heiman D."/>
            <person name="Howarth C."/>
            <person name="Larson L."/>
            <person name="Lui A."/>
            <person name="MacDonald P.J.P."/>
            <person name="Mehta T."/>
            <person name="Montmayeur A."/>
            <person name="Murphy C."/>
            <person name="Neiman D."/>
            <person name="Pearson M."/>
            <person name="Priest M."/>
            <person name="Roberts A."/>
            <person name="Saif S."/>
            <person name="Shea T."/>
            <person name="Shenoy N."/>
            <person name="Sisk P."/>
            <person name="Stolte C."/>
            <person name="Sykes S."/>
            <person name="Yandava C."/>
            <person name="Wortman J."/>
            <person name="Nusbaum C."/>
            <person name="Birren B."/>
        </authorList>
    </citation>
    <scope>NUCLEOTIDE SEQUENCE</scope>
    <source>
        <strain evidence="2">R3-111a-1</strain>
    </source>
</reference>
<dbReference type="GeneID" id="20347407"/>
<dbReference type="Proteomes" id="UP000006039">
    <property type="component" value="Unassembled WGS sequence"/>
</dbReference>
<dbReference type="HOGENOM" id="CLU_966585_0_0_1"/>